<feature type="domain" description="DUF7904" evidence="2">
    <location>
        <begin position="1232"/>
        <end position="1320"/>
    </location>
</feature>
<dbReference type="SUPFAM" id="SSF55753">
    <property type="entry name" value="Actin depolymerizing proteins"/>
    <property type="match status" value="1"/>
</dbReference>
<feature type="compositionally biased region" description="Polar residues" evidence="1">
    <location>
        <begin position="563"/>
        <end position="574"/>
    </location>
</feature>
<feature type="compositionally biased region" description="Low complexity" evidence="1">
    <location>
        <begin position="123"/>
        <end position="136"/>
    </location>
</feature>
<protein>
    <recommendedName>
        <fullName evidence="2">DUF7904 domain-containing protein</fullName>
    </recommendedName>
</protein>
<feature type="region of interest" description="Disordered" evidence="1">
    <location>
        <begin position="56"/>
        <end position="1146"/>
    </location>
</feature>
<dbReference type="InterPro" id="IPR007122">
    <property type="entry name" value="Villin/Gelsolin"/>
</dbReference>
<dbReference type="EMBL" id="KV417480">
    <property type="protein sequence ID" value="KZP34347.1"/>
    <property type="molecule type" value="Genomic_DNA"/>
</dbReference>
<name>A0A166X226_9AGAM</name>
<evidence type="ECO:0000313" key="4">
    <source>
        <dbReference type="Proteomes" id="UP000076532"/>
    </source>
</evidence>
<dbReference type="OrthoDB" id="6375767at2759"/>
<feature type="compositionally biased region" description="Low complexity" evidence="1">
    <location>
        <begin position="595"/>
        <end position="606"/>
    </location>
</feature>
<evidence type="ECO:0000313" key="3">
    <source>
        <dbReference type="EMBL" id="KZP34347.1"/>
    </source>
</evidence>
<feature type="compositionally biased region" description="Polar residues" evidence="1">
    <location>
        <begin position="692"/>
        <end position="704"/>
    </location>
</feature>
<feature type="compositionally biased region" description="Low complexity" evidence="1">
    <location>
        <begin position="329"/>
        <end position="341"/>
    </location>
</feature>
<organism evidence="3 4">
    <name type="scientific">Athelia psychrophila</name>
    <dbReference type="NCBI Taxonomy" id="1759441"/>
    <lineage>
        <taxon>Eukaryota</taxon>
        <taxon>Fungi</taxon>
        <taxon>Dikarya</taxon>
        <taxon>Basidiomycota</taxon>
        <taxon>Agaricomycotina</taxon>
        <taxon>Agaricomycetes</taxon>
        <taxon>Agaricomycetidae</taxon>
        <taxon>Atheliales</taxon>
        <taxon>Atheliaceae</taxon>
        <taxon>Athelia</taxon>
    </lineage>
</organism>
<accession>A0A166X226</accession>
<dbReference type="Proteomes" id="UP000076532">
    <property type="component" value="Unassembled WGS sequence"/>
</dbReference>
<feature type="compositionally biased region" description="Acidic residues" evidence="1">
    <location>
        <begin position="1083"/>
        <end position="1094"/>
    </location>
</feature>
<feature type="compositionally biased region" description="Polar residues" evidence="1">
    <location>
        <begin position="607"/>
        <end position="622"/>
    </location>
</feature>
<feature type="compositionally biased region" description="Basic and acidic residues" evidence="1">
    <location>
        <begin position="852"/>
        <end position="866"/>
    </location>
</feature>
<keyword evidence="4" id="KW-1185">Reference proteome</keyword>
<feature type="compositionally biased region" description="Polar residues" evidence="1">
    <location>
        <begin position="398"/>
        <end position="411"/>
    </location>
</feature>
<feature type="compositionally biased region" description="Polar residues" evidence="1">
    <location>
        <begin position="418"/>
        <end position="434"/>
    </location>
</feature>
<feature type="compositionally biased region" description="Polar residues" evidence="1">
    <location>
        <begin position="540"/>
        <end position="556"/>
    </location>
</feature>
<feature type="compositionally biased region" description="Low complexity" evidence="1">
    <location>
        <begin position="268"/>
        <end position="291"/>
    </location>
</feature>
<feature type="compositionally biased region" description="Low complexity" evidence="1">
    <location>
        <begin position="306"/>
        <end position="316"/>
    </location>
</feature>
<feature type="compositionally biased region" description="Basic residues" evidence="1">
    <location>
        <begin position="874"/>
        <end position="888"/>
    </location>
</feature>
<dbReference type="STRING" id="436010.A0A166X226"/>
<feature type="compositionally biased region" description="Low complexity" evidence="1">
    <location>
        <begin position="1016"/>
        <end position="1029"/>
    </location>
</feature>
<dbReference type="GO" id="GO:0008154">
    <property type="term" value="P:actin polymerization or depolymerization"/>
    <property type="evidence" value="ECO:0007669"/>
    <property type="project" value="TreeGrafter"/>
</dbReference>
<dbReference type="GO" id="GO:0005546">
    <property type="term" value="F:phosphatidylinositol-4,5-bisphosphate binding"/>
    <property type="evidence" value="ECO:0007669"/>
    <property type="project" value="TreeGrafter"/>
</dbReference>
<dbReference type="Pfam" id="PF25480">
    <property type="entry name" value="DUF7904"/>
    <property type="match status" value="1"/>
</dbReference>
<dbReference type="SMART" id="SM00262">
    <property type="entry name" value="GEL"/>
    <property type="match status" value="1"/>
</dbReference>
<feature type="compositionally biased region" description="Pro residues" evidence="1">
    <location>
        <begin position="342"/>
        <end position="351"/>
    </location>
</feature>
<dbReference type="GO" id="GO:0051014">
    <property type="term" value="P:actin filament severing"/>
    <property type="evidence" value="ECO:0007669"/>
    <property type="project" value="TreeGrafter"/>
</dbReference>
<reference evidence="3 4" key="1">
    <citation type="journal article" date="2016" name="Mol. Biol. Evol.">
        <title>Comparative Genomics of Early-Diverging Mushroom-Forming Fungi Provides Insights into the Origins of Lignocellulose Decay Capabilities.</title>
        <authorList>
            <person name="Nagy L.G."/>
            <person name="Riley R."/>
            <person name="Tritt A."/>
            <person name="Adam C."/>
            <person name="Daum C."/>
            <person name="Floudas D."/>
            <person name="Sun H."/>
            <person name="Yadav J.S."/>
            <person name="Pangilinan J."/>
            <person name="Larsson K.H."/>
            <person name="Matsuura K."/>
            <person name="Barry K."/>
            <person name="Labutti K."/>
            <person name="Kuo R."/>
            <person name="Ohm R.A."/>
            <person name="Bhattacharya S.S."/>
            <person name="Shirouzu T."/>
            <person name="Yoshinaga Y."/>
            <person name="Martin F.M."/>
            <person name="Grigoriev I.V."/>
            <person name="Hibbett D.S."/>
        </authorList>
    </citation>
    <scope>NUCLEOTIDE SEQUENCE [LARGE SCALE GENOMIC DNA]</scope>
    <source>
        <strain evidence="3 4">CBS 109695</strain>
    </source>
</reference>
<feature type="compositionally biased region" description="Low complexity" evidence="1">
    <location>
        <begin position="937"/>
        <end position="951"/>
    </location>
</feature>
<evidence type="ECO:0000256" key="1">
    <source>
        <dbReference type="SAM" id="MobiDB-lite"/>
    </source>
</evidence>
<evidence type="ECO:0000259" key="2">
    <source>
        <dbReference type="Pfam" id="PF25480"/>
    </source>
</evidence>
<feature type="compositionally biased region" description="Low complexity" evidence="1">
    <location>
        <begin position="1072"/>
        <end position="1082"/>
    </location>
</feature>
<feature type="compositionally biased region" description="Basic and acidic residues" evidence="1">
    <location>
        <begin position="519"/>
        <end position="532"/>
    </location>
</feature>
<dbReference type="InterPro" id="IPR057226">
    <property type="entry name" value="DUF7904"/>
</dbReference>
<dbReference type="PANTHER" id="PTHR11977:SF133">
    <property type="entry name" value="DUF4045 DOMAIN-CONTAINING PROTEIN"/>
    <property type="match status" value="1"/>
</dbReference>
<feature type="compositionally biased region" description="Polar residues" evidence="1">
    <location>
        <begin position="365"/>
        <end position="378"/>
    </location>
</feature>
<dbReference type="GO" id="GO:0051016">
    <property type="term" value="P:barbed-end actin filament capping"/>
    <property type="evidence" value="ECO:0007669"/>
    <property type="project" value="TreeGrafter"/>
</dbReference>
<dbReference type="Gene3D" id="3.40.20.10">
    <property type="entry name" value="Severin"/>
    <property type="match status" value="1"/>
</dbReference>
<gene>
    <name evidence="3" type="ORF">FIBSPDRAFT_1035413</name>
</gene>
<dbReference type="GO" id="GO:0051015">
    <property type="term" value="F:actin filament binding"/>
    <property type="evidence" value="ECO:0007669"/>
    <property type="project" value="InterPro"/>
</dbReference>
<feature type="compositionally biased region" description="Basic and acidic residues" evidence="1">
    <location>
        <begin position="1"/>
        <end position="16"/>
    </location>
</feature>
<sequence length="1600" mass="172317">MDYKPRRSMDASKPESETGVAEWASKIKAIQRQVDADDEAEQHKLEAEIAASRLARKRRSYGAAAGSRLDVSSASEPAGLPRNGNGGNGGTVDPSSAIDRMNSREEAVRKLLGSKGVSSPTRSSIASPALPSAAQPTFQAQPTTKPDAAISLASFMGGRAAGPRLNRHAPQQDAHDPTQFQQRGNGRTDAPHPLFGRGGVALPGMTGKERSLPEPSSRDTWDRTRSVGALADDTTSTSMSPSPTPRRTEVNITAPASKSLEELRRKSGTSISSGASDASDATTSYSYSSYSQPRTTVPGAVRQTQSSDVNSSSNSNGAYRARDRGLSISSSTTTTTMRPKSPYSPPSPQPPLASLHVYGRRDTLSRSASPNASITSGYSRGKSPEPPKPASRPASRSGTAYNYSPNPSPITTPAVAQKPQSSAPPTARSASQATLMGERASASQSNFQVQPDLKPDAAISLASFMGGRATGPRLNRHAPQQDAHDPTQFEQPRDVGNSAPHPIFGRGGVAMPGMTTREVVSEKYRSSEDRRGAKSVAAQYEQTTSLASTNVPATANTRRERTISTPAWRNSSPVQGDYMKHDYLRRPTSQANLKTAMTASDAASSTPNLSRPYTPIQQTPSSPVSPNPPWASPVVTTPSLARPIQPLRKQSPANSPQIPASKNPSRAFLRPPPEKEPTPSLTRLKGRGFVQNMVQTSSKLQANVNEFGASPPPSERPRPRSSSVLDRWQNAVSQSPTSSPAPGPVSPKPMALRKTRTVDVPTSSPDLPPPSGGSTKPLAVTKTLNARASLPSIPHTDPPPRPSSRASSSKHSDISAGMPPQDKPSLGSSSTLISYIKPNKTGDDPAPPVARSSEEGRAKGVREQKGSEPSPLKHPTKGRARKPQKHRIASYTHSTIADRQPLPEKSVAASTVAFPGAPIVSNRQPHPETSVPANNVPFPSAPVSAPVSSPQPTTPPETRSLDEALQSPPLSKAGRVTDRWSNEAIIGVKPISSSKSSATDSPAGPKPSYGLLSRRALPGLTTPTPAPATSKLEQPDKPDRSPATPLSPGRHHRIPSTGNRATVMDVAQSWNDALGPAAAEAGASEDESSDEFPEVPEMLAEVPARPRNTVSPAGQSEKRRSSYDRSAAVILPTLREEKTPAPSPAVTLTRTEASRVGDIQHKVEETLATVHVPPTKATPPATSDVLRINNVDGPLPAVDISTMKNMKNPSFSPDPNEITISVDVLRIAGNSATALLSDEMDVFYDTEVLAIVHRFKSKSSGLVATRVWSWRGQESRLVDAGTQKLQELCKRYSTDLLEAKQFREPPQLLHLLGGTLVVRQGVRAHWSTDNTAMHCVRSFNGFIIIQEHELSIANLCSGFSYCLTILDTLYVWHGRGSKEEERDAALKYAHVLAPKGSTVVKLVEGESDDDEMFWMMLGEDDYAKADYWQWRRTWSEPDPRVWRVDAQNRNSPCQLIPFIANERLQTSVYILDCVWECFILVGQDARGKRRDIQLAIKTAQELTRSAAPERPFDPTIHAIILPSQVPVDLQMHFRDFGNARMNPGGMPDHMNLLSLSEALEHLQRTSWHRTALDKLTMLPLGVDPLTVFSTFRNSDVYPAH</sequence>
<feature type="compositionally biased region" description="Basic and acidic residues" evidence="1">
    <location>
        <begin position="207"/>
        <end position="225"/>
    </location>
</feature>
<dbReference type="GO" id="GO:0005737">
    <property type="term" value="C:cytoplasm"/>
    <property type="evidence" value="ECO:0007669"/>
    <property type="project" value="TreeGrafter"/>
</dbReference>
<proteinExistence type="predicted"/>
<feature type="compositionally biased region" description="Polar residues" evidence="1">
    <location>
        <begin position="651"/>
        <end position="664"/>
    </location>
</feature>
<feature type="compositionally biased region" description="Basic and acidic residues" evidence="1">
    <location>
        <begin position="482"/>
        <end position="493"/>
    </location>
</feature>
<feature type="region of interest" description="Disordered" evidence="1">
    <location>
        <begin position="1"/>
        <end position="21"/>
    </location>
</feature>
<dbReference type="GO" id="GO:0015629">
    <property type="term" value="C:actin cytoskeleton"/>
    <property type="evidence" value="ECO:0007669"/>
    <property type="project" value="TreeGrafter"/>
</dbReference>
<dbReference type="InterPro" id="IPR029006">
    <property type="entry name" value="ADF-H/Gelsolin-like_dom_sf"/>
</dbReference>
<dbReference type="PANTHER" id="PTHR11977">
    <property type="entry name" value="VILLIN"/>
    <property type="match status" value="1"/>
</dbReference>